<protein>
    <submittedName>
        <fullName evidence="2">Uncharacterized protein</fullName>
    </submittedName>
</protein>
<comment type="caution">
    <text evidence="2">The sequence shown here is derived from an EMBL/GenBank/DDBJ whole genome shotgun (WGS) entry which is preliminary data.</text>
</comment>
<evidence type="ECO:0000313" key="3">
    <source>
        <dbReference type="Proteomes" id="UP000824208"/>
    </source>
</evidence>
<organism evidence="2 3">
    <name type="scientific">Candidatus Flavonifractor intestinipullorum</name>
    <dbReference type="NCBI Taxonomy" id="2838587"/>
    <lineage>
        <taxon>Bacteria</taxon>
        <taxon>Bacillati</taxon>
        <taxon>Bacillota</taxon>
        <taxon>Clostridia</taxon>
        <taxon>Eubacteriales</taxon>
        <taxon>Oscillospiraceae</taxon>
        <taxon>Flavonifractor</taxon>
    </lineage>
</organism>
<evidence type="ECO:0000313" key="2">
    <source>
        <dbReference type="EMBL" id="HJB57414.1"/>
    </source>
</evidence>
<dbReference type="AlphaFoldDB" id="A0A9D2MCG8"/>
<sequence>MAWVTAAVLALGGSILLSGTCVAGALAGEPSVSAGLAELGLTFLFNLSALGAAAGYLALLDMLLRAWMQRWKQP</sequence>
<evidence type="ECO:0000256" key="1">
    <source>
        <dbReference type="SAM" id="Phobius"/>
    </source>
</evidence>
<name>A0A9D2MCG8_9FIRM</name>
<gene>
    <name evidence="2" type="ORF">H9714_07675</name>
</gene>
<reference evidence="2" key="2">
    <citation type="submission" date="2021-04" db="EMBL/GenBank/DDBJ databases">
        <authorList>
            <person name="Gilroy R."/>
        </authorList>
    </citation>
    <scope>NUCLEOTIDE SEQUENCE</scope>
    <source>
        <strain evidence="2">CHK189-11263</strain>
    </source>
</reference>
<feature type="transmembrane region" description="Helical" evidence="1">
    <location>
        <begin position="43"/>
        <end position="64"/>
    </location>
</feature>
<keyword evidence="1" id="KW-0472">Membrane</keyword>
<keyword evidence="1" id="KW-1133">Transmembrane helix</keyword>
<proteinExistence type="predicted"/>
<dbReference type="EMBL" id="DWYC01000066">
    <property type="protein sequence ID" value="HJB57414.1"/>
    <property type="molecule type" value="Genomic_DNA"/>
</dbReference>
<dbReference type="Proteomes" id="UP000824208">
    <property type="component" value="Unassembled WGS sequence"/>
</dbReference>
<keyword evidence="1" id="KW-0812">Transmembrane</keyword>
<reference evidence="2" key="1">
    <citation type="journal article" date="2021" name="PeerJ">
        <title>Extensive microbial diversity within the chicken gut microbiome revealed by metagenomics and culture.</title>
        <authorList>
            <person name="Gilroy R."/>
            <person name="Ravi A."/>
            <person name="Getino M."/>
            <person name="Pursley I."/>
            <person name="Horton D.L."/>
            <person name="Alikhan N.F."/>
            <person name="Baker D."/>
            <person name="Gharbi K."/>
            <person name="Hall N."/>
            <person name="Watson M."/>
            <person name="Adriaenssens E.M."/>
            <person name="Foster-Nyarko E."/>
            <person name="Jarju S."/>
            <person name="Secka A."/>
            <person name="Antonio M."/>
            <person name="Oren A."/>
            <person name="Chaudhuri R.R."/>
            <person name="La Ragione R."/>
            <person name="Hildebrand F."/>
            <person name="Pallen M.J."/>
        </authorList>
    </citation>
    <scope>NUCLEOTIDE SEQUENCE</scope>
    <source>
        <strain evidence="2">CHK189-11263</strain>
    </source>
</reference>
<accession>A0A9D2MCG8</accession>